<reference evidence="7" key="1">
    <citation type="submission" date="2013-03" db="EMBL/GenBank/DDBJ databases">
        <title>The Genome Sequence of Anopheles minimus MINIMUS1.</title>
        <authorList>
            <consortium name="The Broad Institute Genomics Platform"/>
            <person name="Neafsey D.E."/>
            <person name="Walton C."/>
            <person name="Walker B."/>
            <person name="Young S.K."/>
            <person name="Zeng Q."/>
            <person name="Gargeya S."/>
            <person name="Fitzgerald M."/>
            <person name="Haas B."/>
            <person name="Abouelleil A."/>
            <person name="Allen A.W."/>
            <person name="Alvarado L."/>
            <person name="Arachchi H.M."/>
            <person name="Berlin A.M."/>
            <person name="Chapman S.B."/>
            <person name="Gainer-Dewar J."/>
            <person name="Goldberg J."/>
            <person name="Griggs A."/>
            <person name="Gujja S."/>
            <person name="Hansen M."/>
            <person name="Howarth C."/>
            <person name="Imamovic A."/>
            <person name="Ireland A."/>
            <person name="Larimer J."/>
            <person name="McCowan C."/>
            <person name="Murphy C."/>
            <person name="Pearson M."/>
            <person name="Poon T.W."/>
            <person name="Priest M."/>
            <person name="Roberts A."/>
            <person name="Saif S."/>
            <person name="Shea T."/>
            <person name="Sisk P."/>
            <person name="Sykes S."/>
            <person name="Wortman J."/>
            <person name="Nusbaum C."/>
            <person name="Birren B."/>
        </authorList>
    </citation>
    <scope>NUCLEOTIDE SEQUENCE [LARGE SCALE GENOMIC DNA]</scope>
    <source>
        <strain evidence="7">MINIMUS1</strain>
    </source>
</reference>
<keyword evidence="1" id="KW-0433">Leucine-rich repeat</keyword>
<keyword evidence="5" id="KW-0732">Signal</keyword>
<feature type="signal peptide" evidence="5">
    <location>
        <begin position="1"/>
        <end position="35"/>
    </location>
</feature>
<keyword evidence="7" id="KW-1185">Reference proteome</keyword>
<reference evidence="6" key="2">
    <citation type="submission" date="2020-05" db="UniProtKB">
        <authorList>
            <consortium name="EnsemblMetazoa"/>
        </authorList>
    </citation>
    <scope>IDENTIFICATION</scope>
    <source>
        <strain evidence="6">MINIMUS1</strain>
    </source>
</reference>
<dbReference type="PANTHER" id="PTHR24366">
    <property type="entry name" value="IG(IMMUNOGLOBULIN) AND LRR(LEUCINE RICH REPEAT) DOMAINS"/>
    <property type="match status" value="1"/>
</dbReference>
<feature type="compositionally biased region" description="Acidic residues" evidence="3">
    <location>
        <begin position="788"/>
        <end position="801"/>
    </location>
</feature>
<feature type="transmembrane region" description="Helical" evidence="4">
    <location>
        <begin position="1316"/>
        <end position="1341"/>
    </location>
</feature>
<evidence type="ECO:0000256" key="2">
    <source>
        <dbReference type="ARBA" id="ARBA00022737"/>
    </source>
</evidence>
<evidence type="ECO:0000256" key="3">
    <source>
        <dbReference type="SAM" id="MobiDB-lite"/>
    </source>
</evidence>
<dbReference type="EnsemblMetazoa" id="AMIN008407-RA">
    <property type="protein sequence ID" value="AMIN008407-PA"/>
    <property type="gene ID" value="AMIN008407"/>
</dbReference>
<evidence type="ECO:0008006" key="8">
    <source>
        <dbReference type="Google" id="ProtNLM"/>
    </source>
</evidence>
<protein>
    <recommendedName>
        <fullName evidence="8">Right handed beta helix domain-containing protein</fullName>
    </recommendedName>
</protein>
<accession>A0A182WDH0</accession>
<feature type="compositionally biased region" description="Pro residues" evidence="3">
    <location>
        <begin position="839"/>
        <end position="848"/>
    </location>
</feature>
<proteinExistence type="predicted"/>
<dbReference type="InterPro" id="IPR012334">
    <property type="entry name" value="Pectin_lyas_fold"/>
</dbReference>
<organism evidence="6 7">
    <name type="scientific">Anopheles minimus</name>
    <dbReference type="NCBI Taxonomy" id="112268"/>
    <lineage>
        <taxon>Eukaryota</taxon>
        <taxon>Metazoa</taxon>
        <taxon>Ecdysozoa</taxon>
        <taxon>Arthropoda</taxon>
        <taxon>Hexapoda</taxon>
        <taxon>Insecta</taxon>
        <taxon>Pterygota</taxon>
        <taxon>Neoptera</taxon>
        <taxon>Endopterygota</taxon>
        <taxon>Diptera</taxon>
        <taxon>Nematocera</taxon>
        <taxon>Culicoidea</taxon>
        <taxon>Culicidae</taxon>
        <taxon>Anophelinae</taxon>
        <taxon>Anopheles</taxon>
    </lineage>
</organism>
<evidence type="ECO:0000256" key="5">
    <source>
        <dbReference type="SAM" id="SignalP"/>
    </source>
</evidence>
<feature type="chain" id="PRO_5008141172" description="Right handed beta helix domain-containing protein" evidence="5">
    <location>
        <begin position="36"/>
        <end position="1384"/>
    </location>
</feature>
<keyword evidence="4" id="KW-0812">Transmembrane</keyword>
<evidence type="ECO:0000256" key="1">
    <source>
        <dbReference type="ARBA" id="ARBA00022614"/>
    </source>
</evidence>
<dbReference type="Gene3D" id="2.160.20.10">
    <property type="entry name" value="Single-stranded right-handed beta-helix, Pectin lyase-like"/>
    <property type="match status" value="1"/>
</dbReference>
<dbReference type="SUPFAM" id="SSF51126">
    <property type="entry name" value="Pectin lyase-like"/>
    <property type="match status" value="1"/>
</dbReference>
<dbReference type="VEuPathDB" id="VectorBase:AMIN008407"/>
<dbReference type="InterPro" id="IPR011050">
    <property type="entry name" value="Pectin_lyase_fold/virulence"/>
</dbReference>
<dbReference type="Proteomes" id="UP000075920">
    <property type="component" value="Unassembled WGS sequence"/>
</dbReference>
<feature type="transmembrane region" description="Helical" evidence="4">
    <location>
        <begin position="528"/>
        <end position="548"/>
    </location>
</feature>
<evidence type="ECO:0000313" key="7">
    <source>
        <dbReference type="Proteomes" id="UP000075920"/>
    </source>
</evidence>
<evidence type="ECO:0000313" key="6">
    <source>
        <dbReference type="EnsemblMetazoa" id="AMIN008407-PA"/>
    </source>
</evidence>
<name>A0A182WDH0_9DIPT</name>
<dbReference type="PANTHER" id="PTHR24366:SF96">
    <property type="entry name" value="LEUCINE RICH REPEAT CONTAINING 53"/>
    <property type="match status" value="1"/>
</dbReference>
<sequence length="1384" mass="154359">MIGDHHHHQYKTRAMDAVCWMLIVVIATVHQCTAAASVLSVCSYLCTCTNQNFATVDCAFDRTTSNWTDHGASSSFVLDGKLQLPASATALNIKLIAGGQLDIRKDFFKQNNINHLSIDGGESRTGSSDTSVQFHEGALCNNNGQFPEILVTNIGRLVMHRNISCRAHLLNITHVKDVLLKTEFLSVDEAEVFIQDVSNLQIEPNAFGGSTSSRIQIHRTTIESLPKLGASFRLLSFNECNISEIVTHAFDANEVEHVEFLHCRLTSLRQKAVTERLLSDSFIFRGCYIHRIEKQFVDGSGLKNLLLESNTINEIAADAFTFTSIFTVVTGNHIIRTGKEWLQPKDWQNVTIAGNSFGEFNGILLRDRKRDGAGRTKAHCYFGNNTITNALPDSFTFGHSCHISAIHFGRECDCTYDSWMGELVGPMVSHRETLLSTIASSASCQVEDSLRYCFSRNEAPSNDTSSGGLGQVSVQYFLMEFCQKEGSKKCSSYSSGEEGNRKPPPLIPIEKIDSLDDDDEDGFLQDKILLVLIAIVALVMVSLILYTVCYYRRRKSQTRQTMTTQPCSRSGTMRTASLNRSSFTASDRRVMAGAMSWIKNTYDQKIWSEINTPMQQLLAPSEPIEEQLKVRLIGSILDSITRHDIRADQIVALNGIFSRELESSPPVEHVRPTSASNDELGHIYDELQLNRAPMYESAGAHNVGLLGDYAAPLDHGGMTVVPEGIYSEPVLHDQLLLQRNGDNRNLISPYAIGDATVPRNPPGTEGNLPDVILLRRPTGNVPWKANSEEDIDDEEEDEIDGEAERKTMLRPVDCGDGSGTGPTYAISMKQLKRPHRGNTPPPPLPPTAALPSSDSGEDQPDGTDGNRSEHSGSSMQTVRIEDITLADDSNEQQRQQFEHEQEQLEEIVHQPLRCERIDNSQWSQATGNDWGLFHGRIGDRVLRCDCHDSIRSRRSNEYGEQQRLNLQRPAFILPPFEATTVATDILIVNCQQLLVPAGTFRAIRAGFLPRTIRFVNIEQLTLESFAFESGSQTAGQQVVNPHDPHPVFGPITLSIERCQLDEIPANVFHGAALRSVLFSGSQIGVIRSLAISTRFQQFIFSDTVIGQFARHAFKRAQMEQLHLHNVTMTGVWPSQAWQGLIVSNAIQIRDSIFLQTIHPAAITESSTEELLLQRNAFNESLADEAFQLEIKNRIRMIDNTFGLLSSNLFRGIRISNDSAWNAQPNILLERNRIDTFTTANDAHTFLIFPRNFSVNLEGFRIAQLATCDSTNISFPAWQEIYFLQPFATTSRDDPASYISVEQFRALEGCDSEGPDMVLVIVLATLLGVAVLGAVIGGLLCWRHYRKRQRMLLLEQNLVQPVPRTYRETQILLKLETVGTLKTDF</sequence>
<feature type="region of interest" description="Disordered" evidence="3">
    <location>
        <begin position="779"/>
        <end position="878"/>
    </location>
</feature>
<keyword evidence="4" id="KW-1133">Transmembrane helix</keyword>
<keyword evidence="4" id="KW-0472">Membrane</keyword>
<evidence type="ECO:0000256" key="4">
    <source>
        <dbReference type="SAM" id="Phobius"/>
    </source>
</evidence>
<keyword evidence="2" id="KW-0677">Repeat</keyword>
<dbReference type="STRING" id="112268.A0A182WDH0"/>